<keyword evidence="2" id="KW-0238">DNA-binding</keyword>
<evidence type="ECO:0000313" key="5">
    <source>
        <dbReference type="EMBL" id="WNH12592.1"/>
    </source>
</evidence>
<dbReference type="Pfam" id="PF12833">
    <property type="entry name" value="HTH_18"/>
    <property type="match status" value="1"/>
</dbReference>
<keyword evidence="6" id="KW-1185">Reference proteome</keyword>
<protein>
    <submittedName>
        <fullName evidence="5">Helix-turn-helix domain-containing protein</fullName>
    </submittedName>
</protein>
<organism evidence="5 6">
    <name type="scientific">Thalassobellus suaedae</name>
    <dbReference type="NCBI Taxonomy" id="3074124"/>
    <lineage>
        <taxon>Bacteria</taxon>
        <taxon>Pseudomonadati</taxon>
        <taxon>Bacteroidota</taxon>
        <taxon>Flavobacteriia</taxon>
        <taxon>Flavobacteriales</taxon>
        <taxon>Flavobacteriaceae</taxon>
        <taxon>Thalassobellus</taxon>
    </lineage>
</organism>
<accession>A0ABY9Y3D7</accession>
<dbReference type="Proteomes" id="UP001303407">
    <property type="component" value="Chromosome"/>
</dbReference>
<dbReference type="SUPFAM" id="SSF51182">
    <property type="entry name" value="RmlC-like cupins"/>
    <property type="match status" value="1"/>
</dbReference>
<dbReference type="PROSITE" id="PS01124">
    <property type="entry name" value="HTH_ARAC_FAMILY_2"/>
    <property type="match status" value="1"/>
</dbReference>
<dbReference type="CDD" id="cd06999">
    <property type="entry name" value="cupin_HpaA-like_N"/>
    <property type="match status" value="1"/>
</dbReference>
<dbReference type="RefSeq" id="WP_415862573.1">
    <property type="nucleotide sequence ID" value="NZ_CP134536.1"/>
</dbReference>
<keyword evidence="1" id="KW-0805">Transcription regulation</keyword>
<dbReference type="EMBL" id="CP134536">
    <property type="protein sequence ID" value="WNH12592.1"/>
    <property type="molecule type" value="Genomic_DNA"/>
</dbReference>
<evidence type="ECO:0000313" key="6">
    <source>
        <dbReference type="Proteomes" id="UP001303407"/>
    </source>
</evidence>
<name>A0ABY9Y3D7_9FLAO</name>
<dbReference type="SUPFAM" id="SSF46689">
    <property type="entry name" value="Homeodomain-like"/>
    <property type="match status" value="1"/>
</dbReference>
<dbReference type="SMART" id="SM00342">
    <property type="entry name" value="HTH_ARAC"/>
    <property type="match status" value="1"/>
</dbReference>
<dbReference type="InterPro" id="IPR047264">
    <property type="entry name" value="Cupin_HpaA-like_N"/>
</dbReference>
<evidence type="ECO:0000256" key="3">
    <source>
        <dbReference type="ARBA" id="ARBA00023163"/>
    </source>
</evidence>
<evidence type="ECO:0000256" key="1">
    <source>
        <dbReference type="ARBA" id="ARBA00023015"/>
    </source>
</evidence>
<dbReference type="Gene3D" id="2.60.120.10">
    <property type="entry name" value="Jelly Rolls"/>
    <property type="match status" value="1"/>
</dbReference>
<dbReference type="InterPro" id="IPR009057">
    <property type="entry name" value="Homeodomain-like_sf"/>
</dbReference>
<dbReference type="InterPro" id="IPR020449">
    <property type="entry name" value="Tscrpt_reg_AraC-type_HTH"/>
</dbReference>
<dbReference type="PRINTS" id="PR00032">
    <property type="entry name" value="HTHARAC"/>
</dbReference>
<dbReference type="Gene3D" id="1.10.10.60">
    <property type="entry name" value="Homeodomain-like"/>
    <property type="match status" value="1"/>
</dbReference>
<sequence length="289" mass="33663">MKSILQFKGPYGDNQTSFIPDFIHFESLEKRSKIYAWEISQHVHSELFQMFIIRSGKGVLVSGKNKIVISSPCVIVVPASIMHGFSFDSNIDGDVLTFSDNYFESILKNHAQLYLKLNKLSQFVFKDDKKVFSDFIYLVKKIKNEIIDDNVERQLCLQSYFQLLFLKLYRKGYENEYVELNTPNKTLIHFRNFQKLIKQSLQNPLSIEQYSEKLNITQMHLNRVCHAVVGESALKVVQGFVISEAKKYLLNTSYSVSEIAYFLNFNDPAYFTRLFKKLVGVPPREFRNS</sequence>
<gene>
    <name evidence="5" type="ORF">RHP49_17095</name>
</gene>
<dbReference type="PANTHER" id="PTHR43280">
    <property type="entry name" value="ARAC-FAMILY TRANSCRIPTIONAL REGULATOR"/>
    <property type="match status" value="1"/>
</dbReference>
<evidence type="ECO:0000259" key="4">
    <source>
        <dbReference type="PROSITE" id="PS01124"/>
    </source>
</evidence>
<dbReference type="InterPro" id="IPR014710">
    <property type="entry name" value="RmlC-like_jellyroll"/>
</dbReference>
<dbReference type="InterPro" id="IPR018060">
    <property type="entry name" value="HTH_AraC"/>
</dbReference>
<proteinExistence type="predicted"/>
<evidence type="ECO:0000256" key="2">
    <source>
        <dbReference type="ARBA" id="ARBA00023125"/>
    </source>
</evidence>
<keyword evidence="3" id="KW-0804">Transcription</keyword>
<dbReference type="PANTHER" id="PTHR43280:SF32">
    <property type="entry name" value="TRANSCRIPTIONAL REGULATORY PROTEIN"/>
    <property type="match status" value="1"/>
</dbReference>
<feature type="domain" description="HTH araC/xylS-type" evidence="4">
    <location>
        <begin position="191"/>
        <end position="289"/>
    </location>
</feature>
<dbReference type="InterPro" id="IPR011051">
    <property type="entry name" value="RmlC_Cupin_sf"/>
</dbReference>
<reference evidence="5 6" key="1">
    <citation type="submission" date="2023-09" db="EMBL/GenBank/DDBJ databases">
        <title>Thalassobella suaedae gen. nov., sp. nov., a marine bacterium of the family Flavobacteriaceae isolated from a halophyte Suaeda japonica.</title>
        <authorList>
            <person name="Lee S.Y."/>
            <person name="Hwang C.Y."/>
        </authorList>
    </citation>
    <scope>NUCLEOTIDE SEQUENCE [LARGE SCALE GENOMIC DNA]</scope>
    <source>
        <strain evidence="5 6">HL-DH10</strain>
    </source>
</reference>